<evidence type="ECO:0000256" key="7">
    <source>
        <dbReference type="SAM" id="MobiDB-lite"/>
    </source>
</evidence>
<dbReference type="InterPro" id="IPR001031">
    <property type="entry name" value="Thioesterase"/>
</dbReference>
<gene>
    <name evidence="9" type="ORF">G3I70_20970</name>
</gene>
<dbReference type="FunFam" id="2.30.38.10:FF:000001">
    <property type="entry name" value="Non-ribosomal peptide synthetase PvdI"/>
    <property type="match status" value="1"/>
</dbReference>
<dbReference type="GO" id="GO:0044550">
    <property type="term" value="P:secondary metabolite biosynthetic process"/>
    <property type="evidence" value="ECO:0007669"/>
    <property type="project" value="UniProtKB-ARBA"/>
</dbReference>
<dbReference type="SUPFAM" id="SSF56801">
    <property type="entry name" value="Acetyl-CoA synthetase-like"/>
    <property type="match status" value="2"/>
</dbReference>
<dbReference type="CDD" id="cd19540">
    <property type="entry name" value="LCL_NRPS-like"/>
    <property type="match status" value="1"/>
</dbReference>
<dbReference type="Gene3D" id="3.40.50.980">
    <property type="match status" value="2"/>
</dbReference>
<dbReference type="InterPro" id="IPR000873">
    <property type="entry name" value="AMP-dep_synth/lig_dom"/>
</dbReference>
<dbReference type="Pfam" id="PF00501">
    <property type="entry name" value="AMP-binding"/>
    <property type="match status" value="2"/>
</dbReference>
<dbReference type="SUPFAM" id="SSF53474">
    <property type="entry name" value="alpha/beta-Hydrolases"/>
    <property type="match status" value="1"/>
</dbReference>
<dbReference type="Gene3D" id="3.30.300.30">
    <property type="match status" value="2"/>
</dbReference>
<dbReference type="InterPro" id="IPR010060">
    <property type="entry name" value="NRPS_synth"/>
</dbReference>
<dbReference type="PANTHER" id="PTHR45527">
    <property type="entry name" value="NONRIBOSOMAL PEPTIDE SYNTHETASE"/>
    <property type="match status" value="1"/>
</dbReference>
<dbReference type="InterPro" id="IPR010071">
    <property type="entry name" value="AA_adenyl_dom"/>
</dbReference>
<dbReference type="FunFam" id="3.30.300.30:FF:000010">
    <property type="entry name" value="Enterobactin synthetase component F"/>
    <property type="match status" value="1"/>
</dbReference>
<dbReference type="Gene3D" id="3.40.50.1820">
    <property type="entry name" value="alpha/beta hydrolase"/>
    <property type="match status" value="1"/>
</dbReference>
<dbReference type="FunFam" id="1.10.1200.10:FF:000005">
    <property type="entry name" value="Nonribosomal peptide synthetase 1"/>
    <property type="match status" value="1"/>
</dbReference>
<dbReference type="SMART" id="SM00823">
    <property type="entry name" value="PKS_PP"/>
    <property type="match status" value="2"/>
</dbReference>
<comment type="caution">
    <text evidence="9">The sequence shown here is derived from an EMBL/GenBank/DDBJ whole genome shotgun (WGS) entry which is preliminary data.</text>
</comment>
<keyword evidence="4" id="KW-0597">Phosphoprotein</keyword>
<evidence type="ECO:0000256" key="5">
    <source>
        <dbReference type="ARBA" id="ARBA00022737"/>
    </source>
</evidence>
<keyword evidence="3" id="KW-0596">Phosphopantetheine</keyword>
<dbReference type="SUPFAM" id="SSF52777">
    <property type="entry name" value="CoA-dependent acyltransferases"/>
    <property type="match status" value="6"/>
</dbReference>
<dbReference type="FunFam" id="1.10.1200.10:FF:000016">
    <property type="entry name" value="Non-ribosomal peptide synthase"/>
    <property type="match status" value="1"/>
</dbReference>
<dbReference type="NCBIfam" id="TIGR01720">
    <property type="entry name" value="NRPS-para261"/>
    <property type="match status" value="1"/>
</dbReference>
<evidence type="ECO:0000259" key="8">
    <source>
        <dbReference type="PROSITE" id="PS50075"/>
    </source>
</evidence>
<evidence type="ECO:0000256" key="4">
    <source>
        <dbReference type="ARBA" id="ARBA00022553"/>
    </source>
</evidence>
<dbReference type="InterPro" id="IPR045851">
    <property type="entry name" value="AMP-bd_C_sf"/>
</dbReference>
<dbReference type="SMART" id="SM00824">
    <property type="entry name" value="PKS_TE"/>
    <property type="match status" value="1"/>
</dbReference>
<dbReference type="GO" id="GO:0017000">
    <property type="term" value="P:antibiotic biosynthetic process"/>
    <property type="evidence" value="ECO:0007669"/>
    <property type="project" value="UniProtKB-KW"/>
</dbReference>
<protein>
    <submittedName>
        <fullName evidence="9">Amino acid adenylation domain-containing protein</fullName>
    </submittedName>
</protein>
<dbReference type="Pfam" id="PF00975">
    <property type="entry name" value="Thioesterase"/>
    <property type="match status" value="1"/>
</dbReference>
<evidence type="ECO:0000313" key="10">
    <source>
        <dbReference type="Proteomes" id="UP000475532"/>
    </source>
</evidence>
<dbReference type="GO" id="GO:0031177">
    <property type="term" value="F:phosphopantetheine binding"/>
    <property type="evidence" value="ECO:0007669"/>
    <property type="project" value="InterPro"/>
</dbReference>
<dbReference type="CDD" id="cd05930">
    <property type="entry name" value="A_NRPS"/>
    <property type="match status" value="1"/>
</dbReference>
<evidence type="ECO:0000256" key="1">
    <source>
        <dbReference type="ARBA" id="ARBA00001957"/>
    </source>
</evidence>
<dbReference type="InterPro" id="IPR020802">
    <property type="entry name" value="TesA-like"/>
</dbReference>
<accession>A0A6L9QHE4</accession>
<dbReference type="Gene3D" id="2.30.38.10">
    <property type="entry name" value="Luciferase, Domain 3"/>
    <property type="match status" value="1"/>
</dbReference>
<sequence length="2804" mass="299780">MIPLSFAQRRMWFLFRFEGPSVTYNLPVVLRLRGEVDAAALAAAVRDVVVRHEVLRTLVVEDEDGAAFQRVVPADELVLDVPVREVDPADVQGTVTELVNHRFDLAAEIPLRATIVRGVDGECVFVLLMHHIAGDGASMAPLARDVSLAYEARAAGREPGWEPLPVQYADYTLWQRELLGDESDPGSVLSRQLEYWRAELAGVPQPLRLPTDRPRPKVAGYGGETLEFEVGADTAARVHELARDRGVTVPMVLQAALAVLLARLSGDDDVTIGSPIAGRTDPALADLVGFFVNTWVLRVRLIGDPSFDDVLGQVREKCLAAYDNQDAPFERLVELLNPQRSTAYHPLFQVMFIWQNNTVPEVAQDGPDWTAEPVRTESSMFDLSFTLAEPQGPDRPIRGFLEYAEDLFDRGTADSLAARYVQVLERLVADPSVTAGAVEVLVPGERERLLAEWNDTAVEVGPEPLPRLFERRAAATPDAVALVSGDRALSYRELNERANRMAHWLIERDAGPGSRVAVAAPRSPELVVALLAVLKAGACYVPIDPDYPVARVDFVVSDCAAALVLGPDELAQDLSDRPADDPEVAAPPSAPAFVIYTSGSTGVPKGVVVTHGSLVNLLGAVQDRFRLTAADRLLAVTTVAFDIAAVELFLPLLAGGRVVMASRDQVREPAELLSLLRRAGISIMQATPSLWQAIVEHDPAALTGLRVLSTGEALPPALAARLCEYAADVTNLYGPSETTIFSTISAVPGTGPVPIGRPVANTRVLVLDRNLRLVPPGVTGELYIAGSGLAQGYHDRPGLTAQRFVADPYGPPGSRMYRTGDLASWTSRGELFYGGRVDHQVKLRGFRIEPGEIETVVTAHPAVAQAVVVARGEDTAKQLVCYVVPEPGTSASPEDLTAELRRHVAGRLPDFMVPAGFTVLDALPLTANGKLDRSALPDPVFTGAKYQAPRTPQEHALAQVFADVLGLERVGIDDDFFAVGGDSIRSIQVVSKARAEDLVLSPRDVFEHRTVARLVVAAEANARAKDRPVLAELPGGGVGLVPLPPVARLVLDRGGSIDRFAQWVVVNLPAGIDRTRLAAVATALLDRHDMLRARLAVDRDGERALRVGPAGVLNADRLLHRVTETWRDDGAWERLASRELDAALDRLAPADGVMVQLVWFDAPAGGRLLVVIHHLVVDAVSWRILLPDLAAAWEKVSAGERPTLPAPVTSVRRWIAALADEAVRPERAAELDYWRAVLEAPDPLLGSRRCEPGVDVAATVERIRVTLPPPVTEALTTGLPRAFRAGPAEGLLTGLAMAVARWRRDRGTSEGSVLVRAEGHGREEEVIPGADLSRTVGWFTTMFPARLSVAGFDLDEAFAGGPAAGAVIKAVKEQWRSIPDGGIGYGLLRHFNPEAAEVLRDLPLGQIGFNYLGRQADADPARRAGGADWFPAAGHTEITGARDADMTALAELDVNASITDTAEGPALTAAFAFPTGVLDPAEVRELADLWSAALTGLAAHVAGDGAGGLTPSDVPLVSVSQLELDAIEARNPGLADVWPLTPMQSGLFFHAVLAESSVDPYQIQLVLHLDGPIDPDRLRDAGRRLLARHTNLRVGFGQAAGGEPLQVVVDHAELPWRHVDLRGLPEAERAGRLAELIAEDERTPFELAVPPLLRMMLVSLGDQRADLVLTSHHLLFDGWSLPLLMRDLPMLYATGGDLSALPPVPEFRDYLVWLSRRDPAESAAAWAAELDGVTEPTLLAPHAEQSDTEAGVGTVEVGLSDESARALAERASALRVTLNNAVQACWGVLLGRLTGREDVVFGMTVAGRPPVLDGIGEMVGLFSNTLPARLRHGSGETLAEVLTGLQARQAALFDHHHYPLTEIQQLVGLGPLFDTLVAFESYPVDSAALDEAIAATGVRMRRSAPIEATHYPLTLVAAPEPLRMVVQYQRGLYDRRDVEEIAARFVRVLEQAAADPDVPVGTVDVLSEAERDLLVAGRNRTRAPLPDASLPELFEKAAARHPEAIAVTSDERSLTYGELDLRATRLAAELVGAGVGRGSVVAVALPRSADLVVGLLAVLKAGGAYLPIDPDAPGRRVEYVLADARPRLVLTDGATAEILPETGTAHLCLDESHHTRWLGDTGTWPAPHPGNLAYVSYSARAAGAPVGVGITHRDLVALPAQAGPGERVLLRSWPSSDASARELWPSLTNGAELVVAPEGPADAAVARCASGSGLAEVVADTALVESLAASDLKLDGIGRVTIDGEVAPAAVARLRECCPETEVVSAFGPPESTSHATLYRVPDEPETADRMPMGVPAPNARAYVLGPGLAPVPTGVAGELYVGGDVLGQGYPGRPGLTASRFVADPFGTGERLFRTGDPVRWTPSGELLPDGPPQERPRSDPWVEPADVEVVLAEHPLLTRAVVVARELDAGPGGAGGTQLAAHVVPEPGVSVEVAELREFVTRRLPDFDLVPASFAVLRELPLGADGRPDRAALLARSSAEDAFRAPDDPVERVLAGLFSEVLGVPKVGVDDSFFALGGHSLRATRLIGRIRGVLGVEMPIRAVFDSPTVAGLARHVRQGADAEPADPFDVVLPIRTGGDKAPIWCFHPGSGLSWCYFGLAAGLPGRPVYGVQARGFDGVTPPPESIEAMTDDYIEQMTSRQPQGPYHLLGWSLGGVVAHLIATKLRQRGHEVRLLALLDSPPRTGAVAYDSRDYQDVMGAGLDKYFGDLHAPDERSSALEIATRIVSGHVAMLSGFVSPVYEGDAVVFTAALGRQERRPSGGWEPFVRGTIEEHELPCTHHEIHLPEFAARIGGVISASMKG</sequence>
<dbReference type="FunFam" id="3.40.50.980:FF:000001">
    <property type="entry name" value="Non-ribosomal peptide synthetase"/>
    <property type="match status" value="1"/>
</dbReference>
<dbReference type="PANTHER" id="PTHR45527:SF1">
    <property type="entry name" value="FATTY ACID SYNTHASE"/>
    <property type="match status" value="1"/>
</dbReference>
<comment type="similarity">
    <text evidence="2">Belongs to the ATP-dependent AMP-binding enzyme family.</text>
</comment>
<dbReference type="PROSITE" id="PS50075">
    <property type="entry name" value="CARRIER"/>
    <property type="match status" value="2"/>
</dbReference>
<dbReference type="GO" id="GO:0003824">
    <property type="term" value="F:catalytic activity"/>
    <property type="evidence" value="ECO:0007669"/>
    <property type="project" value="InterPro"/>
</dbReference>
<dbReference type="PROSITE" id="PS00455">
    <property type="entry name" value="AMP_BINDING"/>
    <property type="match status" value="1"/>
</dbReference>
<dbReference type="Gene3D" id="3.30.559.10">
    <property type="entry name" value="Chloramphenicol acetyltransferase-like domain"/>
    <property type="match status" value="3"/>
</dbReference>
<dbReference type="InterPro" id="IPR006162">
    <property type="entry name" value="Ppantetheine_attach_site"/>
</dbReference>
<organism evidence="9 10">
    <name type="scientific">Actinomadura bangladeshensis</name>
    <dbReference type="NCBI Taxonomy" id="453573"/>
    <lineage>
        <taxon>Bacteria</taxon>
        <taxon>Bacillati</taxon>
        <taxon>Actinomycetota</taxon>
        <taxon>Actinomycetes</taxon>
        <taxon>Streptosporangiales</taxon>
        <taxon>Thermomonosporaceae</taxon>
        <taxon>Actinomadura</taxon>
    </lineage>
</organism>
<dbReference type="Pfam" id="PF00668">
    <property type="entry name" value="Condensation"/>
    <property type="match status" value="3"/>
</dbReference>
<evidence type="ECO:0000256" key="2">
    <source>
        <dbReference type="ARBA" id="ARBA00006432"/>
    </source>
</evidence>
<reference evidence="9 10" key="1">
    <citation type="submission" date="2020-01" db="EMBL/GenBank/DDBJ databases">
        <title>Insect and environment-associated Actinomycetes.</title>
        <authorList>
            <person name="Currrie C."/>
            <person name="Chevrette M."/>
            <person name="Carlson C."/>
            <person name="Stubbendieck R."/>
            <person name="Wendt-Pienkowski E."/>
        </authorList>
    </citation>
    <scope>NUCLEOTIDE SEQUENCE [LARGE SCALE GENOMIC DNA]</scope>
    <source>
        <strain evidence="9 10">SID10258</strain>
    </source>
</reference>
<feature type="region of interest" description="Disordered" evidence="7">
    <location>
        <begin position="2354"/>
        <end position="2381"/>
    </location>
</feature>
<dbReference type="SUPFAM" id="SSF47336">
    <property type="entry name" value="ACP-like"/>
    <property type="match status" value="2"/>
</dbReference>
<dbReference type="InterPro" id="IPR020845">
    <property type="entry name" value="AMP-binding_CS"/>
</dbReference>
<comment type="cofactor">
    <cofactor evidence="1">
        <name>pantetheine 4'-phosphate</name>
        <dbReference type="ChEBI" id="CHEBI:47942"/>
    </cofactor>
</comment>
<dbReference type="InterPro" id="IPR025110">
    <property type="entry name" value="AMP-bd_C"/>
</dbReference>
<dbReference type="EMBL" id="JAAGLI010000536">
    <property type="protein sequence ID" value="NEA24940.1"/>
    <property type="molecule type" value="Genomic_DNA"/>
</dbReference>
<dbReference type="Gene3D" id="1.10.1200.10">
    <property type="entry name" value="ACP-like"/>
    <property type="match status" value="1"/>
</dbReference>
<keyword evidence="6" id="KW-0045">Antibiotic biosynthesis</keyword>
<dbReference type="RefSeq" id="WP_163058464.1">
    <property type="nucleotide sequence ID" value="NZ_JAAGLI010000536.1"/>
</dbReference>
<dbReference type="NCBIfam" id="TIGR01733">
    <property type="entry name" value="AA-adenyl-dom"/>
    <property type="match status" value="1"/>
</dbReference>
<dbReference type="InterPro" id="IPR009081">
    <property type="entry name" value="PP-bd_ACP"/>
</dbReference>
<dbReference type="Pfam" id="PF13193">
    <property type="entry name" value="AMP-binding_C"/>
    <property type="match status" value="1"/>
</dbReference>
<dbReference type="PROSITE" id="PS00012">
    <property type="entry name" value="PHOSPHOPANTETHEINE"/>
    <property type="match status" value="2"/>
</dbReference>
<dbReference type="InterPro" id="IPR001242">
    <property type="entry name" value="Condensation_dom"/>
</dbReference>
<dbReference type="InterPro" id="IPR029058">
    <property type="entry name" value="AB_hydrolase_fold"/>
</dbReference>
<dbReference type="Gene3D" id="3.30.559.30">
    <property type="entry name" value="Nonribosomal peptide synthetase, condensation domain"/>
    <property type="match status" value="3"/>
</dbReference>
<dbReference type="GO" id="GO:0005737">
    <property type="term" value="C:cytoplasm"/>
    <property type="evidence" value="ECO:0007669"/>
    <property type="project" value="TreeGrafter"/>
</dbReference>
<dbReference type="Proteomes" id="UP000475532">
    <property type="component" value="Unassembled WGS sequence"/>
</dbReference>
<dbReference type="GO" id="GO:0072330">
    <property type="term" value="P:monocarboxylic acid biosynthetic process"/>
    <property type="evidence" value="ECO:0007669"/>
    <property type="project" value="UniProtKB-ARBA"/>
</dbReference>
<dbReference type="Gene3D" id="3.40.50.12780">
    <property type="entry name" value="N-terminal domain of ligase-like"/>
    <property type="match status" value="1"/>
</dbReference>
<evidence type="ECO:0000256" key="6">
    <source>
        <dbReference type="ARBA" id="ARBA00023194"/>
    </source>
</evidence>
<dbReference type="GO" id="GO:0008610">
    <property type="term" value="P:lipid biosynthetic process"/>
    <property type="evidence" value="ECO:0007669"/>
    <property type="project" value="UniProtKB-ARBA"/>
</dbReference>
<evidence type="ECO:0000256" key="3">
    <source>
        <dbReference type="ARBA" id="ARBA00022450"/>
    </source>
</evidence>
<dbReference type="GO" id="GO:0043041">
    <property type="term" value="P:amino acid activation for nonribosomal peptide biosynthetic process"/>
    <property type="evidence" value="ECO:0007669"/>
    <property type="project" value="TreeGrafter"/>
</dbReference>
<feature type="domain" description="Carrier" evidence="8">
    <location>
        <begin position="948"/>
        <end position="1022"/>
    </location>
</feature>
<dbReference type="CDD" id="cd19543">
    <property type="entry name" value="DCL_NRPS"/>
    <property type="match status" value="1"/>
</dbReference>
<dbReference type="InterPro" id="IPR036736">
    <property type="entry name" value="ACP-like_sf"/>
</dbReference>
<dbReference type="Pfam" id="PF00550">
    <property type="entry name" value="PP-binding"/>
    <property type="match status" value="2"/>
</dbReference>
<dbReference type="InterPro" id="IPR020806">
    <property type="entry name" value="PKS_PP-bd"/>
</dbReference>
<proteinExistence type="inferred from homology"/>
<keyword evidence="5" id="KW-0677">Repeat</keyword>
<dbReference type="InterPro" id="IPR023213">
    <property type="entry name" value="CAT-like_dom_sf"/>
</dbReference>
<evidence type="ECO:0000313" key="9">
    <source>
        <dbReference type="EMBL" id="NEA24940.1"/>
    </source>
</evidence>
<dbReference type="FunFam" id="3.40.50.12780:FF:000012">
    <property type="entry name" value="Non-ribosomal peptide synthetase"/>
    <property type="match status" value="1"/>
</dbReference>
<feature type="domain" description="Carrier" evidence="8">
    <location>
        <begin position="2487"/>
        <end position="2562"/>
    </location>
</feature>
<name>A0A6L9QHE4_9ACTN</name>
<dbReference type="InterPro" id="IPR042099">
    <property type="entry name" value="ANL_N_sf"/>
</dbReference>